<dbReference type="AlphaFoldDB" id="A0A9D3MVN8"/>
<proteinExistence type="predicted"/>
<keyword evidence="2" id="KW-1185">Reference proteome</keyword>
<comment type="caution">
    <text evidence="1">The sequence shown here is derived from an EMBL/GenBank/DDBJ whole genome shotgun (WGS) entry which is preliminary data.</text>
</comment>
<dbReference type="Gene3D" id="3.30.230.10">
    <property type="match status" value="1"/>
</dbReference>
<evidence type="ECO:0000313" key="2">
    <source>
        <dbReference type="Proteomes" id="UP001044222"/>
    </source>
</evidence>
<sequence length="71" mass="8305">MCIFATTKRSARPYPNLSWHTTRNMWMKPLRSRSDILIQYHRTLLVADSRRCKSNKFGGPGACTCYQKSYC</sequence>
<name>A0A9D3MVN8_ANGAN</name>
<evidence type="ECO:0000313" key="1">
    <source>
        <dbReference type="EMBL" id="KAG5855916.1"/>
    </source>
</evidence>
<reference evidence="1" key="1">
    <citation type="submission" date="2021-01" db="EMBL/GenBank/DDBJ databases">
        <title>A chromosome-scale assembly of European eel, Anguilla anguilla.</title>
        <authorList>
            <person name="Henkel C."/>
            <person name="Jong-Raadsen S.A."/>
            <person name="Dufour S."/>
            <person name="Weltzien F.-A."/>
            <person name="Palstra A.P."/>
            <person name="Pelster B."/>
            <person name="Spaink H.P."/>
            <person name="Van Den Thillart G.E."/>
            <person name="Jansen H."/>
            <person name="Zahm M."/>
            <person name="Klopp C."/>
            <person name="Cedric C."/>
            <person name="Louis A."/>
            <person name="Berthelot C."/>
            <person name="Parey E."/>
            <person name="Roest Crollius H."/>
            <person name="Montfort J."/>
            <person name="Robinson-Rechavi M."/>
            <person name="Bucao C."/>
            <person name="Bouchez O."/>
            <person name="Gislard M."/>
            <person name="Lluch J."/>
            <person name="Milhes M."/>
            <person name="Lampietro C."/>
            <person name="Lopez Roques C."/>
            <person name="Donnadieu C."/>
            <person name="Braasch I."/>
            <person name="Desvignes T."/>
            <person name="Postlethwait J."/>
            <person name="Bobe J."/>
            <person name="Guiguen Y."/>
            <person name="Dirks R."/>
        </authorList>
    </citation>
    <scope>NUCLEOTIDE SEQUENCE</scope>
    <source>
        <strain evidence="1">Tag_6206</strain>
        <tissue evidence="1">Liver</tissue>
    </source>
</reference>
<protein>
    <submittedName>
        <fullName evidence="1">Uncharacterized protein</fullName>
    </submittedName>
</protein>
<dbReference type="InterPro" id="IPR014721">
    <property type="entry name" value="Ribsml_uS5_D2-typ_fold_subgr"/>
</dbReference>
<dbReference type="EMBL" id="JAFIRN010000001">
    <property type="protein sequence ID" value="KAG5855916.1"/>
    <property type="molecule type" value="Genomic_DNA"/>
</dbReference>
<gene>
    <name evidence="1" type="ORF">ANANG_G00002060</name>
</gene>
<dbReference type="Proteomes" id="UP001044222">
    <property type="component" value="Unassembled WGS sequence"/>
</dbReference>
<accession>A0A9D3MVN8</accession>
<organism evidence="1 2">
    <name type="scientific">Anguilla anguilla</name>
    <name type="common">European freshwater eel</name>
    <name type="synonym">Muraena anguilla</name>
    <dbReference type="NCBI Taxonomy" id="7936"/>
    <lineage>
        <taxon>Eukaryota</taxon>
        <taxon>Metazoa</taxon>
        <taxon>Chordata</taxon>
        <taxon>Craniata</taxon>
        <taxon>Vertebrata</taxon>
        <taxon>Euteleostomi</taxon>
        <taxon>Actinopterygii</taxon>
        <taxon>Neopterygii</taxon>
        <taxon>Teleostei</taxon>
        <taxon>Anguilliformes</taxon>
        <taxon>Anguillidae</taxon>
        <taxon>Anguilla</taxon>
    </lineage>
</organism>